<dbReference type="RefSeq" id="WP_167928435.1">
    <property type="nucleotide sequence ID" value="NZ_JAATVY010000031.1"/>
</dbReference>
<proteinExistence type="inferred from homology"/>
<keyword evidence="2" id="KW-0547">Nucleotide-binding</keyword>
<dbReference type="InterPro" id="IPR006015">
    <property type="entry name" value="Universal_stress_UspA"/>
</dbReference>
<evidence type="ECO:0000313" key="5">
    <source>
        <dbReference type="EMBL" id="NJC73533.1"/>
    </source>
</evidence>
<feature type="domain" description="UspA" evidence="4">
    <location>
        <begin position="1"/>
        <end position="140"/>
    </location>
</feature>
<dbReference type="PRINTS" id="PR01438">
    <property type="entry name" value="UNVRSLSTRESS"/>
</dbReference>
<organism evidence="5 6">
    <name type="scientific">Planosporangium thailandense</name>
    <dbReference type="NCBI Taxonomy" id="765197"/>
    <lineage>
        <taxon>Bacteria</taxon>
        <taxon>Bacillati</taxon>
        <taxon>Actinomycetota</taxon>
        <taxon>Actinomycetes</taxon>
        <taxon>Micromonosporales</taxon>
        <taxon>Micromonosporaceae</taxon>
        <taxon>Planosporangium</taxon>
    </lineage>
</organism>
<keyword evidence="6" id="KW-1185">Reference proteome</keyword>
<dbReference type="Pfam" id="PF00582">
    <property type="entry name" value="Usp"/>
    <property type="match status" value="2"/>
</dbReference>
<dbReference type="PANTHER" id="PTHR46268:SF27">
    <property type="entry name" value="UNIVERSAL STRESS PROTEIN RV2623"/>
    <property type="match status" value="1"/>
</dbReference>
<comment type="similarity">
    <text evidence="1">Belongs to the universal stress protein A family.</text>
</comment>
<evidence type="ECO:0000313" key="6">
    <source>
        <dbReference type="Proteomes" id="UP000722989"/>
    </source>
</evidence>
<comment type="caution">
    <text evidence="5">The sequence shown here is derived from an EMBL/GenBank/DDBJ whole genome shotgun (WGS) entry which is preliminary data.</text>
</comment>
<sequence>MSNRVVVGVDGSDCSMAAVELAAGEAALRDLPLRVVYAYVWPYLAAPPGAAPVSLSDTDLRGDAEQVVREGIERARAVAPTVTVTGETVVGGAAGTLLEESRSAALVVVGDRGLGGFTGLLVGSVAVQLTAHATSPVLVAHGRADPAGDVLVGVDCSAANEPAIGFAFEEAALRGVAVTALHAWTHPVRGEPGDMLPLVYDAADVEAEEDRALAEALAGWRDKYPDVPVHRRLVRGATRQALIEASGSAQLAVVGSRGRGGFTGLLLGSVSQAVLHHAHCPVAIVRRTCG</sequence>
<evidence type="ECO:0000256" key="2">
    <source>
        <dbReference type="ARBA" id="ARBA00022741"/>
    </source>
</evidence>
<feature type="domain" description="UspA" evidence="4">
    <location>
        <begin position="150"/>
        <end position="286"/>
    </location>
</feature>
<evidence type="ECO:0000256" key="1">
    <source>
        <dbReference type="ARBA" id="ARBA00008791"/>
    </source>
</evidence>
<evidence type="ECO:0000259" key="4">
    <source>
        <dbReference type="Pfam" id="PF00582"/>
    </source>
</evidence>
<dbReference type="SUPFAM" id="SSF52402">
    <property type="entry name" value="Adenine nucleotide alpha hydrolases-like"/>
    <property type="match status" value="2"/>
</dbReference>
<gene>
    <name evidence="5" type="ORF">HC031_27965</name>
</gene>
<dbReference type="Proteomes" id="UP000722989">
    <property type="component" value="Unassembled WGS sequence"/>
</dbReference>
<protein>
    <submittedName>
        <fullName evidence="5">Universal stress protein</fullName>
    </submittedName>
</protein>
<dbReference type="PANTHER" id="PTHR46268">
    <property type="entry name" value="STRESS RESPONSE PROTEIN NHAX"/>
    <property type="match status" value="1"/>
</dbReference>
<keyword evidence="3" id="KW-0067">ATP-binding</keyword>
<dbReference type="InterPro" id="IPR006016">
    <property type="entry name" value="UspA"/>
</dbReference>
<reference evidence="5 6" key="1">
    <citation type="submission" date="2020-03" db="EMBL/GenBank/DDBJ databases">
        <title>WGS of the type strain of Planosporangium spp.</title>
        <authorList>
            <person name="Thawai C."/>
        </authorList>
    </citation>
    <scope>NUCLEOTIDE SEQUENCE [LARGE SCALE GENOMIC DNA]</scope>
    <source>
        <strain evidence="5 6">TBRC 5610</strain>
    </source>
</reference>
<evidence type="ECO:0000256" key="3">
    <source>
        <dbReference type="ARBA" id="ARBA00022840"/>
    </source>
</evidence>
<accession>A0ABX0Y674</accession>
<dbReference type="InterPro" id="IPR014729">
    <property type="entry name" value="Rossmann-like_a/b/a_fold"/>
</dbReference>
<name>A0ABX0Y674_9ACTN</name>
<dbReference type="Gene3D" id="3.40.50.620">
    <property type="entry name" value="HUPs"/>
    <property type="match status" value="2"/>
</dbReference>
<dbReference type="EMBL" id="JAATVY010000031">
    <property type="protein sequence ID" value="NJC73533.1"/>
    <property type="molecule type" value="Genomic_DNA"/>
</dbReference>